<name>A0A5F8A6P6_MACMU</name>
<reference evidence="1" key="3">
    <citation type="submission" date="2025-08" db="UniProtKB">
        <authorList>
            <consortium name="Ensembl"/>
        </authorList>
    </citation>
    <scope>IDENTIFICATION</scope>
    <source>
        <strain evidence="1">17573</strain>
    </source>
</reference>
<reference evidence="1" key="2">
    <citation type="submission" date="2019-01" db="EMBL/GenBank/DDBJ databases">
        <authorList>
            <person name="Graves T."/>
            <person name="Eichler E.E."/>
            <person name="Wilson R.K."/>
        </authorList>
    </citation>
    <scope>NUCLEOTIDE SEQUENCE [LARGE SCALE GENOMIC DNA]</scope>
    <source>
        <strain evidence="1">17573</strain>
    </source>
</reference>
<organism evidence="1 2">
    <name type="scientific">Macaca mulatta</name>
    <name type="common">Rhesus macaque</name>
    <dbReference type="NCBI Taxonomy" id="9544"/>
    <lineage>
        <taxon>Eukaryota</taxon>
        <taxon>Metazoa</taxon>
        <taxon>Chordata</taxon>
        <taxon>Craniata</taxon>
        <taxon>Vertebrata</taxon>
        <taxon>Euteleostomi</taxon>
        <taxon>Mammalia</taxon>
        <taxon>Eutheria</taxon>
        <taxon>Euarchontoglires</taxon>
        <taxon>Primates</taxon>
        <taxon>Haplorrhini</taxon>
        <taxon>Catarrhini</taxon>
        <taxon>Cercopithecidae</taxon>
        <taxon>Cercopithecinae</taxon>
        <taxon>Macaca</taxon>
    </lineage>
</organism>
<evidence type="ECO:0000313" key="1">
    <source>
        <dbReference type="Ensembl" id="ENSMMUP00000072589.1"/>
    </source>
</evidence>
<protein>
    <submittedName>
        <fullName evidence="1">Uncharacterized protein</fullName>
    </submittedName>
</protein>
<dbReference type="GeneTree" id="ENSGT00940000164709"/>
<dbReference type="AlphaFoldDB" id="A0A5F8A6P6"/>
<dbReference type="PANTHER" id="PTHR12138">
    <property type="entry name" value="PRIMATE-EXPANDED PROTEIN FAMILY"/>
    <property type="match status" value="1"/>
</dbReference>
<evidence type="ECO:0000313" key="2">
    <source>
        <dbReference type="Proteomes" id="UP000006718"/>
    </source>
</evidence>
<reference evidence="2" key="1">
    <citation type="journal article" date="2007" name="Science">
        <title>Evolutionary and biomedical insights from the rhesus macaque genome.</title>
        <authorList>
            <person name="Gibbs R.A."/>
            <person name="Rogers J."/>
            <person name="Katze M.G."/>
            <person name="Bumgarner R."/>
            <person name="Weinstock G.M."/>
            <person name="Mardis E.R."/>
            <person name="Remington K.A."/>
            <person name="Strausberg R.L."/>
            <person name="Venter J.C."/>
            <person name="Wilson R.K."/>
            <person name="Batzer M.A."/>
            <person name="Bustamante C.D."/>
            <person name="Eichler E.E."/>
            <person name="Hahn M.W."/>
            <person name="Hardison R.C."/>
            <person name="Makova K.D."/>
            <person name="Miller W."/>
            <person name="Milosavljevic A."/>
            <person name="Palermo R.E."/>
            <person name="Siepel A."/>
            <person name="Sikela J.M."/>
            <person name="Attaway T."/>
            <person name="Bell S."/>
            <person name="Bernard K.E."/>
            <person name="Buhay C.J."/>
            <person name="Chandrabose M.N."/>
            <person name="Dao M."/>
            <person name="Davis C."/>
            <person name="Delehaunty K.D."/>
            <person name="Ding Y."/>
            <person name="Dinh H.H."/>
            <person name="Dugan-Rocha S."/>
            <person name="Fulton L.A."/>
            <person name="Gabisi R.A."/>
            <person name="Garner T.T."/>
            <person name="Godfrey J."/>
            <person name="Hawes A.C."/>
            <person name="Hernandez J."/>
            <person name="Hines S."/>
            <person name="Holder M."/>
            <person name="Hume J."/>
            <person name="Jhangiani S.N."/>
            <person name="Joshi V."/>
            <person name="Khan Z.M."/>
            <person name="Kirkness E.F."/>
            <person name="Cree A."/>
            <person name="Fowler R.G."/>
            <person name="Lee S."/>
            <person name="Lewis L.R."/>
            <person name="Li Z."/>
            <person name="Liu Y.-S."/>
            <person name="Moore S.M."/>
            <person name="Muzny D."/>
            <person name="Nazareth L.V."/>
            <person name="Ngo D.N."/>
            <person name="Okwuonu G.O."/>
            <person name="Pai G."/>
            <person name="Parker D."/>
            <person name="Paul H.A."/>
            <person name="Pfannkoch C."/>
            <person name="Pohl C.S."/>
            <person name="Rogers Y.-H.C."/>
            <person name="Ruiz S.J."/>
            <person name="Sabo A."/>
            <person name="Santibanez J."/>
            <person name="Schneider B.W."/>
            <person name="Smith S.M."/>
            <person name="Sodergren E."/>
            <person name="Svatek A.F."/>
            <person name="Utterback T.R."/>
            <person name="Vattathil S."/>
            <person name="Warren W."/>
            <person name="White C.S."/>
            <person name="Chinwalla A.T."/>
            <person name="Feng Y."/>
            <person name="Halpern A.L."/>
            <person name="Hillier L.W."/>
            <person name="Huang X."/>
            <person name="Minx P."/>
            <person name="Nelson J.O."/>
            <person name="Pepin K.H."/>
            <person name="Qin X."/>
            <person name="Sutton G.G."/>
            <person name="Venter E."/>
            <person name="Walenz B.P."/>
            <person name="Wallis J.W."/>
            <person name="Worley K.C."/>
            <person name="Yang S.-P."/>
            <person name="Jones S.M."/>
            <person name="Marra M.A."/>
            <person name="Rocchi M."/>
            <person name="Schein J.E."/>
            <person name="Baertsch R."/>
            <person name="Clarke L."/>
            <person name="Csuros M."/>
            <person name="Glasscock J."/>
            <person name="Harris R.A."/>
            <person name="Havlak P."/>
            <person name="Jackson A.R."/>
            <person name="Jiang H."/>
            <person name="Liu Y."/>
            <person name="Messina D.N."/>
            <person name="Shen Y."/>
            <person name="Song H.X.-Z."/>
            <person name="Wylie T."/>
            <person name="Zhang L."/>
            <person name="Birney E."/>
            <person name="Han K."/>
            <person name="Konkel M.K."/>
            <person name="Lee J."/>
            <person name="Smit A.F.A."/>
            <person name="Ullmer B."/>
            <person name="Wang H."/>
            <person name="Xing J."/>
            <person name="Burhans R."/>
            <person name="Cheng Z."/>
            <person name="Karro J.E."/>
            <person name="Ma J."/>
            <person name="Raney B."/>
            <person name="She X."/>
            <person name="Cox M.J."/>
            <person name="Demuth J.P."/>
            <person name="Dumas L.J."/>
            <person name="Han S.-G."/>
            <person name="Hopkins J."/>
            <person name="Karimpour-Fard A."/>
            <person name="Kim Y.H."/>
            <person name="Pollack J.R."/>
            <person name="Vinar T."/>
            <person name="Addo-Quaye C."/>
            <person name="Degenhardt J."/>
            <person name="Denby A."/>
            <person name="Hubisz M.J."/>
            <person name="Indap A."/>
            <person name="Kosiol C."/>
            <person name="Lahn B.T."/>
            <person name="Lawson H.A."/>
            <person name="Marklein A."/>
            <person name="Nielsen R."/>
            <person name="Vallender E.J."/>
            <person name="Clark A.G."/>
            <person name="Ferguson B."/>
            <person name="Hernandez R.D."/>
            <person name="Hirani K."/>
            <person name="Kehrer-Sawatzki H."/>
            <person name="Kolb J."/>
            <person name="Patil S."/>
            <person name="Pu L.-L."/>
            <person name="Ren Y."/>
            <person name="Smith D.G."/>
            <person name="Wheeler D.A."/>
            <person name="Schenck I."/>
            <person name="Ball E.V."/>
            <person name="Chen R."/>
            <person name="Cooper D.N."/>
            <person name="Giardine B."/>
            <person name="Hsu F."/>
            <person name="Kent W.J."/>
            <person name="Lesk A."/>
            <person name="Nelson D.L."/>
            <person name="O'brien W.E."/>
            <person name="Pruefer K."/>
            <person name="Stenson P.D."/>
            <person name="Wallace J.C."/>
            <person name="Ke H."/>
            <person name="Liu X.-M."/>
            <person name="Wang P."/>
            <person name="Xiang A.P."/>
            <person name="Yang F."/>
            <person name="Barber G.P."/>
            <person name="Haussler D."/>
            <person name="Karolchik D."/>
            <person name="Kern A.D."/>
            <person name="Kuhn R.M."/>
            <person name="Smith K.E."/>
            <person name="Zwieg A.S."/>
        </authorList>
    </citation>
    <scope>NUCLEOTIDE SEQUENCE [LARGE SCALE GENOMIC DNA]</scope>
    <source>
        <strain evidence="2">17573</strain>
    </source>
</reference>
<dbReference type="VEuPathDB" id="HostDB:ENSMMUG00000055709"/>
<sequence length="143" mass="15300">LSLPSSWDYRHAPPCLANFVFLAETGFLHVGRAGLKLLTSGVPPASASRSAGITDVSHRARSPFTGVLSIAPGQHSFPIHFHSLPHETNASCPSNFGDSPKIGSSSSVLFHPFFANTSLLFLLLPNFSLPHSEHVSSMPFPIL</sequence>
<dbReference type="Ensembl" id="ENSMMUT00000087938.1">
    <property type="protein sequence ID" value="ENSMMUP00000072589.1"/>
    <property type="gene ID" value="ENSMMUG00000055709.1"/>
</dbReference>
<proteinExistence type="predicted"/>
<accession>A0A5F8A6P6</accession>
<dbReference type="Proteomes" id="UP000006718">
    <property type="component" value="Chromosome 4"/>
</dbReference>
<dbReference type="PANTHER" id="PTHR12138:SF162">
    <property type="entry name" value="CHROMOSOME UNDETERMINED SCAFFOLD_275, WHOLE GENOME SHOTGUN SEQUENCE"/>
    <property type="match status" value="1"/>
</dbReference>
<dbReference type="InParanoid" id="A0A5F8A6P6"/>
<reference evidence="1" key="4">
    <citation type="submission" date="2025-09" db="UniProtKB">
        <authorList>
            <consortium name="Ensembl"/>
        </authorList>
    </citation>
    <scope>IDENTIFICATION</scope>
    <source>
        <strain evidence="1">17573</strain>
    </source>
</reference>
<dbReference type="PRINTS" id="PR02045">
    <property type="entry name" value="F138DOMAIN"/>
</dbReference>
<keyword evidence="2" id="KW-1185">Reference proteome</keyword>